<gene>
    <name evidence="1" type="ORF">LWI29_010923</name>
</gene>
<reference evidence="1" key="1">
    <citation type="journal article" date="2022" name="Plant J.">
        <title>Strategies of tolerance reflected in two North American maple genomes.</title>
        <authorList>
            <person name="McEvoy S.L."/>
            <person name="Sezen U.U."/>
            <person name="Trouern-Trend A."/>
            <person name="McMahon S.M."/>
            <person name="Schaberg P.G."/>
            <person name="Yang J."/>
            <person name="Wegrzyn J.L."/>
            <person name="Swenson N.G."/>
        </authorList>
    </citation>
    <scope>NUCLEOTIDE SEQUENCE</scope>
    <source>
        <strain evidence="1">NS2018</strain>
    </source>
</reference>
<accession>A0AA39SMB5</accession>
<keyword evidence="2" id="KW-1185">Reference proteome</keyword>
<dbReference type="Proteomes" id="UP001168877">
    <property type="component" value="Unassembled WGS sequence"/>
</dbReference>
<evidence type="ECO:0000313" key="1">
    <source>
        <dbReference type="EMBL" id="KAK0595896.1"/>
    </source>
</evidence>
<sequence>MLVLIKHGSSCLKQIRVSEERWASVLTIERDSLPVILQWIKNFLKLLDGDGQLSDKEIGQLVKEKGKLTIVKTPKHKPPFGFSSNSNPKLVLGKKKGVSVFDEQSSSSSSKIGGGFFVNSVQAKGECSLTKKSIAVHENSSKVINVVTLDFSLVDHDNGLGLQNLDPAQDTGLRSEGLLIDFLKNSDSSLEGEEFHIDLSGGPVSNKMGSSKVRKEGPRGRLQGREAKKIQLMMKKVFEGKSSPKLDWLTASLGFNGNRSSGHRGCQNRYSG</sequence>
<dbReference type="EMBL" id="JAUESC010000004">
    <property type="protein sequence ID" value="KAK0595896.1"/>
    <property type="molecule type" value="Genomic_DNA"/>
</dbReference>
<organism evidence="1 2">
    <name type="scientific">Acer saccharum</name>
    <name type="common">Sugar maple</name>
    <dbReference type="NCBI Taxonomy" id="4024"/>
    <lineage>
        <taxon>Eukaryota</taxon>
        <taxon>Viridiplantae</taxon>
        <taxon>Streptophyta</taxon>
        <taxon>Embryophyta</taxon>
        <taxon>Tracheophyta</taxon>
        <taxon>Spermatophyta</taxon>
        <taxon>Magnoliopsida</taxon>
        <taxon>eudicotyledons</taxon>
        <taxon>Gunneridae</taxon>
        <taxon>Pentapetalae</taxon>
        <taxon>rosids</taxon>
        <taxon>malvids</taxon>
        <taxon>Sapindales</taxon>
        <taxon>Sapindaceae</taxon>
        <taxon>Hippocastanoideae</taxon>
        <taxon>Acereae</taxon>
        <taxon>Acer</taxon>
    </lineage>
</organism>
<evidence type="ECO:0000313" key="2">
    <source>
        <dbReference type="Proteomes" id="UP001168877"/>
    </source>
</evidence>
<name>A0AA39SMB5_ACESA</name>
<reference evidence="1" key="2">
    <citation type="submission" date="2023-06" db="EMBL/GenBank/DDBJ databases">
        <authorList>
            <person name="Swenson N.G."/>
            <person name="Wegrzyn J.L."/>
            <person name="Mcevoy S.L."/>
        </authorList>
    </citation>
    <scope>NUCLEOTIDE SEQUENCE</scope>
    <source>
        <strain evidence="1">NS2018</strain>
        <tissue evidence="1">Leaf</tissue>
    </source>
</reference>
<protein>
    <submittedName>
        <fullName evidence="1">Uncharacterized protein</fullName>
    </submittedName>
</protein>
<proteinExistence type="predicted"/>
<comment type="caution">
    <text evidence="1">The sequence shown here is derived from an EMBL/GenBank/DDBJ whole genome shotgun (WGS) entry which is preliminary data.</text>
</comment>
<dbReference type="AlphaFoldDB" id="A0AA39SMB5"/>